<feature type="domain" description="Gfo/Idh/MocA-like oxidoreductase N-terminal" evidence="1">
    <location>
        <begin position="66"/>
        <end position="151"/>
    </location>
</feature>
<dbReference type="PANTHER" id="PTHR43377">
    <property type="entry name" value="BILIVERDIN REDUCTASE A"/>
    <property type="match status" value="1"/>
</dbReference>
<proteinExistence type="predicted"/>
<dbReference type="GO" id="GO:0000166">
    <property type="term" value="F:nucleotide binding"/>
    <property type="evidence" value="ECO:0007669"/>
    <property type="project" value="InterPro"/>
</dbReference>
<feature type="non-terminal residue" evidence="2">
    <location>
        <position position="152"/>
    </location>
</feature>
<gene>
    <name evidence="2" type="ORF">METZ01_LOCUS138639</name>
</gene>
<accession>A0A381Z903</accession>
<dbReference type="SUPFAM" id="SSF51735">
    <property type="entry name" value="NAD(P)-binding Rossmann-fold domains"/>
    <property type="match status" value="1"/>
</dbReference>
<dbReference type="InterPro" id="IPR051450">
    <property type="entry name" value="Gfo/Idh/MocA_Oxidoreductases"/>
</dbReference>
<dbReference type="EMBL" id="UINC01020426">
    <property type="protein sequence ID" value="SVA85785.1"/>
    <property type="molecule type" value="Genomic_DNA"/>
</dbReference>
<dbReference type="AlphaFoldDB" id="A0A381Z903"/>
<dbReference type="Pfam" id="PF01408">
    <property type="entry name" value="GFO_IDH_MocA"/>
    <property type="match status" value="1"/>
</dbReference>
<dbReference type="PANTHER" id="PTHR43377:SF1">
    <property type="entry name" value="BILIVERDIN REDUCTASE A"/>
    <property type="match status" value="1"/>
</dbReference>
<evidence type="ECO:0000313" key="2">
    <source>
        <dbReference type="EMBL" id="SVA85785.1"/>
    </source>
</evidence>
<reference evidence="2" key="1">
    <citation type="submission" date="2018-05" db="EMBL/GenBank/DDBJ databases">
        <authorList>
            <person name="Lanie J.A."/>
            <person name="Ng W.-L."/>
            <person name="Kazmierczak K.M."/>
            <person name="Andrzejewski T.M."/>
            <person name="Davidsen T.M."/>
            <person name="Wayne K.J."/>
            <person name="Tettelin H."/>
            <person name="Glass J.I."/>
            <person name="Rusch D."/>
            <person name="Podicherti R."/>
            <person name="Tsui H.-C.T."/>
            <person name="Winkler M.E."/>
        </authorList>
    </citation>
    <scope>NUCLEOTIDE SEQUENCE</scope>
</reference>
<protein>
    <recommendedName>
        <fullName evidence="1">Gfo/Idh/MocA-like oxidoreductase N-terminal domain-containing protein</fullName>
    </recommendedName>
</protein>
<dbReference type="InterPro" id="IPR036291">
    <property type="entry name" value="NAD(P)-bd_dom_sf"/>
</dbReference>
<evidence type="ECO:0000259" key="1">
    <source>
        <dbReference type="Pfam" id="PF01408"/>
    </source>
</evidence>
<organism evidence="2">
    <name type="scientific">marine metagenome</name>
    <dbReference type="NCBI Taxonomy" id="408172"/>
    <lineage>
        <taxon>unclassified sequences</taxon>
        <taxon>metagenomes</taxon>
        <taxon>ecological metagenomes</taxon>
    </lineage>
</organism>
<sequence length="152" mass="16897">MSESSIPEYSAAVIGLGWMGMLYDLALRIPDRFDIDDAERPTPSLDIHRAFYHHDHPGDSGLPTSYAEALWNRSEISLIAGVDRDKSRLQAFSERYGIQQLYTDAAEMLSQVQPDIVAICTNTKHRSDLTCLAVEYGAKGVLTEKPMAHTLA</sequence>
<dbReference type="Gene3D" id="3.40.50.720">
    <property type="entry name" value="NAD(P)-binding Rossmann-like Domain"/>
    <property type="match status" value="1"/>
</dbReference>
<name>A0A381Z903_9ZZZZ</name>
<dbReference type="InterPro" id="IPR000683">
    <property type="entry name" value="Gfo/Idh/MocA-like_OxRdtase_N"/>
</dbReference>